<proteinExistence type="predicted"/>
<name>A0A8J9WH33_BRALA</name>
<gene>
    <name evidence="1" type="primary">Hypp5921</name>
    <name evidence="1" type="ORF">BLAG_LOCUS4133</name>
</gene>
<evidence type="ECO:0000313" key="1">
    <source>
        <dbReference type="EMBL" id="CAH1240037.1"/>
    </source>
</evidence>
<dbReference type="AlphaFoldDB" id="A0A8J9WH33"/>
<organism evidence="1 2">
    <name type="scientific">Branchiostoma lanceolatum</name>
    <name type="common">Common lancelet</name>
    <name type="synonym">Amphioxus lanceolatum</name>
    <dbReference type="NCBI Taxonomy" id="7740"/>
    <lineage>
        <taxon>Eukaryota</taxon>
        <taxon>Metazoa</taxon>
        <taxon>Chordata</taxon>
        <taxon>Cephalochordata</taxon>
        <taxon>Leptocardii</taxon>
        <taxon>Amphioxiformes</taxon>
        <taxon>Branchiostomatidae</taxon>
        <taxon>Branchiostoma</taxon>
    </lineage>
</organism>
<evidence type="ECO:0000313" key="2">
    <source>
        <dbReference type="Proteomes" id="UP000838412"/>
    </source>
</evidence>
<dbReference type="EMBL" id="OV696696">
    <property type="protein sequence ID" value="CAH1240037.1"/>
    <property type="molecule type" value="Genomic_DNA"/>
</dbReference>
<reference evidence="1" key="1">
    <citation type="submission" date="2022-01" db="EMBL/GenBank/DDBJ databases">
        <authorList>
            <person name="Braso-Vives M."/>
        </authorList>
    </citation>
    <scope>NUCLEOTIDE SEQUENCE</scope>
</reference>
<accession>A0A8J9WH33</accession>
<sequence>MVLKKRHHIGLLGDVCEHLNGAHSPVARSAAVKANERAGLKGIWFPPRGRKGGCHQPATPAAILSSEFSPGTSARAERRMFSLFRTAAELQNLTEMGR</sequence>
<dbReference type="Proteomes" id="UP000838412">
    <property type="component" value="Chromosome 11"/>
</dbReference>
<keyword evidence="2" id="KW-1185">Reference proteome</keyword>
<protein>
    <submittedName>
        <fullName evidence="1">Hypp5921 protein</fullName>
    </submittedName>
</protein>
<dbReference type="OrthoDB" id="10381341at2759"/>